<evidence type="ECO:0000313" key="2">
    <source>
        <dbReference type="Proteomes" id="UP000485058"/>
    </source>
</evidence>
<evidence type="ECO:0000313" key="1">
    <source>
        <dbReference type="EMBL" id="GFH19373.1"/>
    </source>
</evidence>
<keyword evidence="2" id="KW-1185">Reference proteome</keyword>
<proteinExistence type="predicted"/>
<comment type="caution">
    <text evidence="1">The sequence shown here is derived from an EMBL/GenBank/DDBJ whole genome shotgun (WGS) entry which is preliminary data.</text>
</comment>
<name>A0A699Z9S3_HAELA</name>
<protein>
    <submittedName>
        <fullName evidence="1">Uncharacterized protein</fullName>
    </submittedName>
</protein>
<gene>
    <name evidence="1" type="ORF">HaLaN_16313</name>
</gene>
<dbReference type="EMBL" id="BLLF01001451">
    <property type="protein sequence ID" value="GFH19373.1"/>
    <property type="molecule type" value="Genomic_DNA"/>
</dbReference>
<dbReference type="AlphaFoldDB" id="A0A699Z9S3"/>
<sequence length="93" mass="10017">MPEAGRQVLMRLIPINCTSHCCMPVKRCAKVPCASPPSPAPACSSPQHRCAWQLRAGQGYKEGVERPDCLHRASHCLVPFIAAVTLPLIASVV</sequence>
<reference evidence="1 2" key="1">
    <citation type="submission" date="2020-02" db="EMBL/GenBank/DDBJ databases">
        <title>Draft genome sequence of Haematococcus lacustris strain NIES-144.</title>
        <authorList>
            <person name="Morimoto D."/>
            <person name="Nakagawa S."/>
            <person name="Yoshida T."/>
            <person name="Sawayama S."/>
        </authorList>
    </citation>
    <scope>NUCLEOTIDE SEQUENCE [LARGE SCALE GENOMIC DNA]</scope>
    <source>
        <strain evidence="1 2">NIES-144</strain>
    </source>
</reference>
<accession>A0A699Z9S3</accession>
<dbReference type="Proteomes" id="UP000485058">
    <property type="component" value="Unassembled WGS sequence"/>
</dbReference>
<organism evidence="1 2">
    <name type="scientific">Haematococcus lacustris</name>
    <name type="common">Green alga</name>
    <name type="synonym">Haematococcus pluvialis</name>
    <dbReference type="NCBI Taxonomy" id="44745"/>
    <lineage>
        <taxon>Eukaryota</taxon>
        <taxon>Viridiplantae</taxon>
        <taxon>Chlorophyta</taxon>
        <taxon>core chlorophytes</taxon>
        <taxon>Chlorophyceae</taxon>
        <taxon>CS clade</taxon>
        <taxon>Chlamydomonadales</taxon>
        <taxon>Haematococcaceae</taxon>
        <taxon>Haematococcus</taxon>
    </lineage>
</organism>